<sequence length="115" mass="13081">MANAKEESKRPSEDNNEGRADAWMARTADERREMDLRIRMLEQKIEVLYHAVNKVQDDHAELSSIVTDVAREIMSEAATTRDSDTESSSLYFSSESDMEDIDKEPGPLWQSSGIQ</sequence>
<keyword evidence="3" id="KW-1185">Reference proteome</keyword>
<feature type="region of interest" description="Disordered" evidence="1">
    <location>
        <begin position="1"/>
        <end position="26"/>
    </location>
</feature>
<feature type="compositionally biased region" description="Basic and acidic residues" evidence="1">
    <location>
        <begin position="1"/>
        <end position="20"/>
    </location>
</feature>
<evidence type="ECO:0000313" key="3">
    <source>
        <dbReference type="Proteomes" id="UP001521184"/>
    </source>
</evidence>
<proteinExistence type="predicted"/>
<evidence type="ECO:0000256" key="1">
    <source>
        <dbReference type="SAM" id="MobiDB-lite"/>
    </source>
</evidence>
<feature type="region of interest" description="Disordered" evidence="1">
    <location>
        <begin position="76"/>
        <end position="115"/>
    </location>
</feature>
<dbReference type="Proteomes" id="UP001521184">
    <property type="component" value="Unassembled WGS sequence"/>
</dbReference>
<dbReference type="EMBL" id="JAKEKT020000018">
    <property type="protein sequence ID" value="KAL1645684.1"/>
    <property type="molecule type" value="Genomic_DNA"/>
</dbReference>
<organism evidence="2 3">
    <name type="scientific">Diplodia intermedia</name>
    <dbReference type="NCBI Taxonomy" id="856260"/>
    <lineage>
        <taxon>Eukaryota</taxon>
        <taxon>Fungi</taxon>
        <taxon>Dikarya</taxon>
        <taxon>Ascomycota</taxon>
        <taxon>Pezizomycotina</taxon>
        <taxon>Dothideomycetes</taxon>
        <taxon>Dothideomycetes incertae sedis</taxon>
        <taxon>Botryosphaeriales</taxon>
        <taxon>Botryosphaeriaceae</taxon>
        <taxon>Diplodia</taxon>
    </lineage>
</organism>
<evidence type="ECO:0000313" key="2">
    <source>
        <dbReference type="EMBL" id="KAL1645684.1"/>
    </source>
</evidence>
<name>A0ABR3TWH2_9PEZI</name>
<gene>
    <name evidence="2" type="ORF">SLS58_003568</name>
</gene>
<feature type="compositionally biased region" description="Low complexity" evidence="1">
    <location>
        <begin position="86"/>
        <end position="95"/>
    </location>
</feature>
<comment type="caution">
    <text evidence="2">The sequence shown here is derived from an EMBL/GenBank/DDBJ whole genome shotgun (WGS) entry which is preliminary data.</text>
</comment>
<accession>A0ABR3TWH2</accession>
<reference evidence="2 3" key="1">
    <citation type="journal article" date="2023" name="Plant Dis.">
        <title>First Report of Diplodia intermedia Causing Canker and Dieback Diseases on Apple Trees in Canada.</title>
        <authorList>
            <person name="Ellouze W."/>
            <person name="Ilyukhin E."/>
            <person name="Sulman M."/>
            <person name="Ali S."/>
        </authorList>
    </citation>
    <scope>NUCLEOTIDE SEQUENCE [LARGE SCALE GENOMIC DNA]</scope>
    <source>
        <strain evidence="2 3">M45-28</strain>
    </source>
</reference>
<protein>
    <submittedName>
        <fullName evidence="2">Uncharacterized protein</fullName>
    </submittedName>
</protein>